<keyword evidence="5" id="KW-0411">Iron-sulfur</keyword>
<sequence length="149" mass="16405">MQLETWINGRVVTLDFPPGEFLAETLRRYGYLSVKQGCDTGSCGLCTVWIDGRPVLACCTLTARTGNREITTLEGVQDEAEQFARCLVAQGAEQCGFCAPGLTMTVLAMKRELIHPTEEAINHYLAGNLCRCSGYQGQLRAIKHFLEGE</sequence>
<protein>
    <submittedName>
        <fullName evidence="7">(2Fe-2S)-binding domain-containing protein</fullName>
    </submittedName>
</protein>
<dbReference type="InterPro" id="IPR001041">
    <property type="entry name" value="2Fe-2S_ferredoxin-type"/>
</dbReference>
<dbReference type="InterPro" id="IPR051452">
    <property type="entry name" value="Diverse_Oxidoreductases"/>
</dbReference>
<evidence type="ECO:0000256" key="1">
    <source>
        <dbReference type="ARBA" id="ARBA00022714"/>
    </source>
</evidence>
<dbReference type="GO" id="GO:0051537">
    <property type="term" value="F:2 iron, 2 sulfur cluster binding"/>
    <property type="evidence" value="ECO:0007669"/>
    <property type="project" value="UniProtKB-KW"/>
</dbReference>
<reference evidence="7 8" key="1">
    <citation type="journal article" date="2011" name="Stand. Genomic Sci.">
        <title>Complete genome sequence of Desulfobulbus propionicus type strain (1pr3).</title>
        <authorList>
            <person name="Pagani I."/>
            <person name="Lapidus A."/>
            <person name="Nolan M."/>
            <person name="Lucas S."/>
            <person name="Hammon N."/>
            <person name="Deshpande S."/>
            <person name="Cheng J.F."/>
            <person name="Chertkov O."/>
            <person name="Davenport K."/>
            <person name="Tapia R."/>
            <person name="Han C."/>
            <person name="Goodwin L."/>
            <person name="Pitluck S."/>
            <person name="Liolios K."/>
            <person name="Mavromatis K."/>
            <person name="Ivanova N."/>
            <person name="Mikhailova N."/>
            <person name="Pati A."/>
            <person name="Chen A."/>
            <person name="Palaniappan K."/>
            <person name="Land M."/>
            <person name="Hauser L."/>
            <person name="Chang Y.J."/>
            <person name="Jeffries C.D."/>
            <person name="Detter J.C."/>
            <person name="Brambilla E."/>
            <person name="Kannan K.P."/>
            <person name="Djao O.D."/>
            <person name="Rohde M."/>
            <person name="Pukall R."/>
            <person name="Spring S."/>
            <person name="Goker M."/>
            <person name="Sikorski J."/>
            <person name="Woyke T."/>
            <person name="Bristow J."/>
            <person name="Eisen J.A."/>
            <person name="Markowitz V."/>
            <person name="Hugenholtz P."/>
            <person name="Kyrpides N.C."/>
            <person name="Klenk H.P."/>
        </authorList>
    </citation>
    <scope>NUCLEOTIDE SEQUENCE [LARGE SCALE GENOMIC DNA]</scope>
    <source>
        <strain evidence="8">ATCC 33891 / DSM 2032 / 1pr3</strain>
    </source>
</reference>
<keyword evidence="3" id="KW-0560">Oxidoreductase</keyword>
<evidence type="ECO:0000313" key="8">
    <source>
        <dbReference type="Proteomes" id="UP000006365"/>
    </source>
</evidence>
<dbReference type="PANTHER" id="PTHR44379">
    <property type="entry name" value="OXIDOREDUCTASE WITH IRON-SULFUR SUBUNIT"/>
    <property type="match status" value="1"/>
</dbReference>
<dbReference type="Pfam" id="PF00111">
    <property type="entry name" value="Fer2"/>
    <property type="match status" value="1"/>
</dbReference>
<keyword evidence="2" id="KW-0479">Metal-binding</keyword>
<gene>
    <name evidence="7" type="ordered locus">Despr_2751</name>
</gene>
<evidence type="ECO:0000256" key="4">
    <source>
        <dbReference type="ARBA" id="ARBA00023004"/>
    </source>
</evidence>
<evidence type="ECO:0000313" key="7">
    <source>
        <dbReference type="EMBL" id="ADW18886.1"/>
    </source>
</evidence>
<dbReference type="InterPro" id="IPR002888">
    <property type="entry name" value="2Fe-2S-bd"/>
</dbReference>
<dbReference type="KEGG" id="dpr:Despr_2751"/>
<keyword evidence="1" id="KW-0001">2Fe-2S</keyword>
<dbReference type="PROSITE" id="PS51085">
    <property type="entry name" value="2FE2S_FER_2"/>
    <property type="match status" value="1"/>
</dbReference>
<proteinExistence type="predicted"/>
<dbReference type="SUPFAM" id="SSF47741">
    <property type="entry name" value="CO dehydrogenase ISP C-domain like"/>
    <property type="match status" value="1"/>
</dbReference>
<dbReference type="PANTHER" id="PTHR44379:SF8">
    <property type="entry name" value="XANTHINE DEHYDROGENASE IRON-SULFUR-BINDING SUBUNIT XDHC-RELATED"/>
    <property type="match status" value="1"/>
</dbReference>
<dbReference type="Gene3D" id="1.10.150.120">
    <property type="entry name" value="[2Fe-2S]-binding domain"/>
    <property type="match status" value="1"/>
</dbReference>
<dbReference type="EMBL" id="CP002364">
    <property type="protein sequence ID" value="ADW18886.1"/>
    <property type="molecule type" value="Genomic_DNA"/>
</dbReference>
<dbReference type="CDD" id="cd00207">
    <property type="entry name" value="fer2"/>
    <property type="match status" value="1"/>
</dbReference>
<feature type="domain" description="2Fe-2S ferredoxin-type" evidence="6">
    <location>
        <begin position="1"/>
        <end position="76"/>
    </location>
</feature>
<dbReference type="RefSeq" id="WP_015725412.1">
    <property type="nucleotide sequence ID" value="NC_014972.1"/>
</dbReference>
<dbReference type="GO" id="GO:0046872">
    <property type="term" value="F:metal ion binding"/>
    <property type="evidence" value="ECO:0007669"/>
    <property type="project" value="UniProtKB-KW"/>
</dbReference>
<dbReference type="InterPro" id="IPR036010">
    <property type="entry name" value="2Fe-2S_ferredoxin-like_sf"/>
</dbReference>
<keyword evidence="8" id="KW-1185">Reference proteome</keyword>
<name>A0A7U4DQ65_DESPD</name>
<dbReference type="Pfam" id="PF01799">
    <property type="entry name" value="Fer2_2"/>
    <property type="match status" value="1"/>
</dbReference>
<evidence type="ECO:0000256" key="5">
    <source>
        <dbReference type="ARBA" id="ARBA00023014"/>
    </source>
</evidence>
<dbReference type="Proteomes" id="UP000006365">
    <property type="component" value="Chromosome"/>
</dbReference>
<keyword evidence="4" id="KW-0408">Iron</keyword>
<evidence type="ECO:0000256" key="2">
    <source>
        <dbReference type="ARBA" id="ARBA00022723"/>
    </source>
</evidence>
<dbReference type="InterPro" id="IPR006058">
    <property type="entry name" value="2Fe2S_fd_BS"/>
</dbReference>
<dbReference type="GO" id="GO:0016491">
    <property type="term" value="F:oxidoreductase activity"/>
    <property type="evidence" value="ECO:0007669"/>
    <property type="project" value="UniProtKB-KW"/>
</dbReference>
<organism evidence="7 8">
    <name type="scientific">Desulfobulbus propionicus (strain ATCC 33891 / DSM 2032 / VKM B-1956 / 1pr3)</name>
    <dbReference type="NCBI Taxonomy" id="577650"/>
    <lineage>
        <taxon>Bacteria</taxon>
        <taxon>Pseudomonadati</taxon>
        <taxon>Thermodesulfobacteriota</taxon>
        <taxon>Desulfobulbia</taxon>
        <taxon>Desulfobulbales</taxon>
        <taxon>Desulfobulbaceae</taxon>
        <taxon>Desulfobulbus</taxon>
    </lineage>
</organism>
<evidence type="ECO:0000259" key="6">
    <source>
        <dbReference type="PROSITE" id="PS51085"/>
    </source>
</evidence>
<dbReference type="PROSITE" id="PS00197">
    <property type="entry name" value="2FE2S_FER_1"/>
    <property type="match status" value="1"/>
</dbReference>
<evidence type="ECO:0000256" key="3">
    <source>
        <dbReference type="ARBA" id="ARBA00023002"/>
    </source>
</evidence>
<dbReference type="InterPro" id="IPR036884">
    <property type="entry name" value="2Fe-2S-bd_dom_sf"/>
</dbReference>
<dbReference type="Gene3D" id="3.10.20.30">
    <property type="match status" value="1"/>
</dbReference>
<dbReference type="SUPFAM" id="SSF54292">
    <property type="entry name" value="2Fe-2S ferredoxin-like"/>
    <property type="match status" value="1"/>
</dbReference>
<dbReference type="AlphaFoldDB" id="A0A7U4DQ65"/>
<dbReference type="InterPro" id="IPR012675">
    <property type="entry name" value="Beta-grasp_dom_sf"/>
</dbReference>
<accession>A0A7U4DQ65</accession>